<feature type="coiled-coil region" evidence="7">
    <location>
        <begin position="39"/>
        <end position="80"/>
    </location>
</feature>
<evidence type="ECO:0000256" key="5">
    <source>
        <dbReference type="ARBA" id="ARBA00022989"/>
    </source>
</evidence>
<evidence type="ECO:0000259" key="10">
    <source>
        <dbReference type="Pfam" id="PF00892"/>
    </source>
</evidence>
<evidence type="ECO:0000256" key="6">
    <source>
        <dbReference type="ARBA" id="ARBA00023136"/>
    </source>
</evidence>
<evidence type="ECO:0000256" key="2">
    <source>
        <dbReference type="ARBA" id="ARBA00007362"/>
    </source>
</evidence>
<feature type="transmembrane region" description="Helical" evidence="9">
    <location>
        <begin position="541"/>
        <end position="559"/>
    </location>
</feature>
<feature type="transmembrane region" description="Helical" evidence="9">
    <location>
        <begin position="277"/>
        <end position="297"/>
    </location>
</feature>
<feature type="region of interest" description="Disordered" evidence="8">
    <location>
        <begin position="1"/>
        <end position="21"/>
    </location>
</feature>
<comment type="subcellular location">
    <subcellularLocation>
        <location evidence="1">Cell membrane</location>
        <topology evidence="1">Multi-pass membrane protein</topology>
    </subcellularLocation>
</comment>
<keyword evidence="3" id="KW-1003">Cell membrane</keyword>
<keyword evidence="5 9" id="KW-1133">Transmembrane helix</keyword>
<protein>
    <submittedName>
        <fullName evidence="11">EamA family transporter</fullName>
    </submittedName>
</protein>
<evidence type="ECO:0000256" key="4">
    <source>
        <dbReference type="ARBA" id="ARBA00022692"/>
    </source>
</evidence>
<dbReference type="Gene3D" id="1.10.3730.20">
    <property type="match status" value="1"/>
</dbReference>
<feature type="transmembrane region" description="Helical" evidence="9">
    <location>
        <begin position="450"/>
        <end position="470"/>
    </location>
</feature>
<feature type="transmembrane region" description="Helical" evidence="9">
    <location>
        <begin position="482"/>
        <end position="503"/>
    </location>
</feature>
<feature type="domain" description="EamA" evidence="10">
    <location>
        <begin position="294"/>
        <end position="405"/>
    </location>
</feature>
<sequence length="570" mass="61705">MGIQENQPPPSGSSGETQSPEAVLSSLIGQLETFNQNFRQGLSADIQRLQKDKNRLIENIEQLQYQYEKLQTQHHQALSERQYAQQQVWLKQLAQVLASNLQRELVARINRLRTSSDAPLLTTDPSGLLPEGSLKSDLSTQELEAVLDTSLNDTFRELQQELSSYQSDLSQRLSHMQSLEQQVEMLLETVVSRLREQIDRSPIADGERKPEPSTQTPIEPVRPQPTGVKGSKPPTQASHSSSPVQLGLFLALLSAIALSLFNVCLKIILIGPAPRQIFGLFEIEGIISPGIGNSLLILLLRMIVVMALMPVVATFLYPAVWSDMKRFIQSRDTPLILTVIGSGFFLFLSQVCIYIAIGEIPTGIAITIFFIYPIVTVLASWGLFGDRPTFIRVAAMVIILAGGILCLPSFFGAALGNTQVGIIAAMSAGIAFAGYVLLTQMAAGKLHPIPFSLVNFASIFVFCCVSLMFLPDSLGMDVDVSLWQGLIIGGVVLGVLTLCSYLLNNFAIRSAGAALASIIGTSGPALTALFAFLIIGEALTLKQIIGMALVILGVGAMSIERLVGSKKKAA</sequence>
<comment type="caution">
    <text evidence="11">The sequence shown here is derived from an EMBL/GenBank/DDBJ whole genome shotgun (WGS) entry which is preliminary data.</text>
</comment>
<proteinExistence type="inferred from homology"/>
<dbReference type="InterPro" id="IPR000620">
    <property type="entry name" value="EamA_dom"/>
</dbReference>
<evidence type="ECO:0000313" key="11">
    <source>
        <dbReference type="EMBL" id="MEA5518763.1"/>
    </source>
</evidence>
<feature type="transmembrane region" description="Helical" evidence="9">
    <location>
        <begin position="246"/>
        <end position="265"/>
    </location>
</feature>
<feature type="transmembrane region" description="Helical" evidence="9">
    <location>
        <begin position="303"/>
        <end position="322"/>
    </location>
</feature>
<reference evidence="11 12" key="1">
    <citation type="submission" date="2023-12" db="EMBL/GenBank/DDBJ databases">
        <title>Baltic Sea Cyanobacteria.</title>
        <authorList>
            <person name="Delbaje E."/>
            <person name="Fewer D.P."/>
            <person name="Shishido T.K."/>
        </authorList>
    </citation>
    <scope>NUCLEOTIDE SEQUENCE [LARGE SCALE GENOMIC DNA]</scope>
    <source>
        <strain evidence="11 12">CCNP 1315</strain>
    </source>
</reference>
<dbReference type="Proteomes" id="UP001301728">
    <property type="component" value="Unassembled WGS sequence"/>
</dbReference>
<evidence type="ECO:0000256" key="7">
    <source>
        <dbReference type="SAM" id="Coils"/>
    </source>
</evidence>
<evidence type="ECO:0000313" key="12">
    <source>
        <dbReference type="Proteomes" id="UP001301728"/>
    </source>
</evidence>
<dbReference type="InterPro" id="IPR051258">
    <property type="entry name" value="Diverse_Substrate_Transporter"/>
</dbReference>
<comment type="similarity">
    <text evidence="2">Belongs to the EamA transporter family.</text>
</comment>
<feature type="transmembrane region" description="Helical" evidence="9">
    <location>
        <begin position="420"/>
        <end position="438"/>
    </location>
</feature>
<keyword evidence="12" id="KW-1185">Reference proteome</keyword>
<feature type="transmembrane region" description="Helical" evidence="9">
    <location>
        <begin position="363"/>
        <end position="384"/>
    </location>
</feature>
<evidence type="ECO:0000256" key="8">
    <source>
        <dbReference type="SAM" id="MobiDB-lite"/>
    </source>
</evidence>
<keyword evidence="4 9" id="KW-0812">Transmembrane</keyword>
<accession>A0ABU5TW40</accession>
<evidence type="ECO:0000256" key="1">
    <source>
        <dbReference type="ARBA" id="ARBA00004651"/>
    </source>
</evidence>
<dbReference type="RefSeq" id="WP_323273421.1">
    <property type="nucleotide sequence ID" value="NZ_JAYGHT010000015.1"/>
</dbReference>
<organism evidence="11 12">
    <name type="scientific">Limnoraphis robusta CCNP1315</name>
    <dbReference type="NCBI Taxonomy" id="3110306"/>
    <lineage>
        <taxon>Bacteria</taxon>
        <taxon>Bacillati</taxon>
        <taxon>Cyanobacteriota</taxon>
        <taxon>Cyanophyceae</taxon>
        <taxon>Oscillatoriophycideae</taxon>
        <taxon>Oscillatoriales</taxon>
        <taxon>Sirenicapillariaceae</taxon>
        <taxon>Limnoraphis</taxon>
    </lineage>
</organism>
<name>A0ABU5TW40_9CYAN</name>
<feature type="domain" description="EamA" evidence="10">
    <location>
        <begin position="420"/>
        <end position="557"/>
    </location>
</feature>
<gene>
    <name evidence="11" type="ORF">VB854_07345</name>
</gene>
<feature type="region of interest" description="Disordered" evidence="8">
    <location>
        <begin position="199"/>
        <end position="239"/>
    </location>
</feature>
<dbReference type="InterPro" id="IPR037185">
    <property type="entry name" value="EmrE-like"/>
</dbReference>
<dbReference type="SUPFAM" id="SSF103481">
    <property type="entry name" value="Multidrug resistance efflux transporter EmrE"/>
    <property type="match status" value="2"/>
</dbReference>
<feature type="transmembrane region" description="Helical" evidence="9">
    <location>
        <begin position="334"/>
        <end position="357"/>
    </location>
</feature>
<feature type="compositionally biased region" description="Polar residues" evidence="8">
    <location>
        <begin position="1"/>
        <end position="20"/>
    </location>
</feature>
<dbReference type="Pfam" id="PF00892">
    <property type="entry name" value="EamA"/>
    <property type="match status" value="2"/>
</dbReference>
<keyword evidence="6 9" id="KW-0472">Membrane</keyword>
<dbReference type="EMBL" id="JAYGHT010000015">
    <property type="protein sequence ID" value="MEA5518763.1"/>
    <property type="molecule type" value="Genomic_DNA"/>
</dbReference>
<feature type="transmembrane region" description="Helical" evidence="9">
    <location>
        <begin position="515"/>
        <end position="535"/>
    </location>
</feature>
<evidence type="ECO:0000256" key="9">
    <source>
        <dbReference type="SAM" id="Phobius"/>
    </source>
</evidence>
<keyword evidence="7" id="KW-0175">Coiled coil</keyword>
<dbReference type="PANTHER" id="PTHR42920">
    <property type="entry name" value="OS03G0707200 PROTEIN-RELATED"/>
    <property type="match status" value="1"/>
</dbReference>
<evidence type="ECO:0000256" key="3">
    <source>
        <dbReference type="ARBA" id="ARBA00022475"/>
    </source>
</evidence>
<feature type="transmembrane region" description="Helical" evidence="9">
    <location>
        <begin position="391"/>
        <end position="414"/>
    </location>
</feature>
<dbReference type="PANTHER" id="PTHR42920:SF5">
    <property type="entry name" value="EAMA DOMAIN-CONTAINING PROTEIN"/>
    <property type="match status" value="1"/>
</dbReference>